<dbReference type="STRING" id="10228.B3RVV8"/>
<evidence type="ECO:0000313" key="2">
    <source>
        <dbReference type="EMBL" id="EDV25567.1"/>
    </source>
</evidence>
<dbReference type="GO" id="GO:0070536">
    <property type="term" value="P:protein K63-linked deubiquitination"/>
    <property type="evidence" value="ECO:0000318"/>
    <property type="project" value="GO_Central"/>
</dbReference>
<dbReference type="PANTHER" id="PTHR11830">
    <property type="entry name" value="40S RIBOSOMAL PROTEIN S3A"/>
    <property type="match status" value="1"/>
</dbReference>
<feature type="non-terminal residue" evidence="2">
    <location>
        <position position="1"/>
    </location>
</feature>
<accession>B3RVV8</accession>
<dbReference type="InParanoid" id="B3RVV8"/>
<dbReference type="GO" id="GO:0061578">
    <property type="term" value="F:K63-linked deubiquitinase activity"/>
    <property type="evidence" value="ECO:0000318"/>
    <property type="project" value="GO_Central"/>
</dbReference>
<dbReference type="eggNOG" id="KOG3556">
    <property type="taxonomic scope" value="Eukaryota"/>
</dbReference>
<protein>
    <recommendedName>
        <fullName evidence="4">USP domain-containing protein</fullName>
    </recommendedName>
</protein>
<reference evidence="2 3" key="1">
    <citation type="journal article" date="2008" name="Nature">
        <title>The Trichoplax genome and the nature of placozoans.</title>
        <authorList>
            <person name="Srivastava M."/>
            <person name="Begovic E."/>
            <person name="Chapman J."/>
            <person name="Putnam N.H."/>
            <person name="Hellsten U."/>
            <person name="Kawashima T."/>
            <person name="Kuo A."/>
            <person name="Mitros T."/>
            <person name="Salamov A."/>
            <person name="Carpenter M.L."/>
            <person name="Signorovitch A.Y."/>
            <person name="Moreno M.A."/>
            <person name="Kamm K."/>
            <person name="Grimwood J."/>
            <person name="Schmutz J."/>
            <person name="Shapiro H."/>
            <person name="Grigoriev I.V."/>
            <person name="Buss L.W."/>
            <person name="Schierwater B."/>
            <person name="Dellaporta S.L."/>
            <person name="Rokhsar D.S."/>
        </authorList>
    </citation>
    <scope>NUCLEOTIDE SEQUENCE [LARGE SCALE GENOMIC DNA]</scope>
    <source>
        <strain evidence="2 3">Grell-BS-1999</strain>
    </source>
</reference>
<name>B3RVV8_TRIAD</name>
<sequence>FGDFDSPIVKDYIPPPSSLSALMYGDNRGIQGHNNSCYLDCTLFSMFCCSSNFDEMLQPENFSNADENLKEIQGCLSSGIVNCLRSHGFVRADRVARFRQILEATGQIKGVLDQEKDPEEFINFLMNLLWPKKPLLELKLISTNNSYDGNILQILGVRDPRETMPTLQNLYEKSMIFSDIKFAKVSLMPYRPQTNDCNNNHRIQLNLFAVICISISHYVAFVRCGNKVDSNWCFYDSMFDRDITGYNIPRVERLDDVATWLSDHRYACEGYLNENVPDRLRRLFEDAYICMYSSD</sequence>
<evidence type="ECO:0000256" key="1">
    <source>
        <dbReference type="ARBA" id="ARBA00022490"/>
    </source>
</evidence>
<dbReference type="GO" id="GO:0004843">
    <property type="term" value="F:cysteine-type deubiquitinase activity"/>
    <property type="evidence" value="ECO:0000318"/>
    <property type="project" value="GO_Central"/>
</dbReference>
<dbReference type="CTD" id="6752813"/>
<dbReference type="GeneID" id="6752813"/>
<dbReference type="OMA" id="FEDAYIC"/>
<dbReference type="HOGENOM" id="CLU_945199_0_0_1"/>
<dbReference type="OrthoDB" id="6287070at2759"/>
<dbReference type="RefSeq" id="XP_002111600.1">
    <property type="nucleotide sequence ID" value="XM_002111564.1"/>
</dbReference>
<keyword evidence="1" id="KW-0963">Cytoplasm</keyword>
<dbReference type="InterPro" id="IPR038765">
    <property type="entry name" value="Papain-like_cys_pep_sf"/>
</dbReference>
<organism evidence="2 3">
    <name type="scientific">Trichoplax adhaerens</name>
    <name type="common">Trichoplax reptans</name>
    <dbReference type="NCBI Taxonomy" id="10228"/>
    <lineage>
        <taxon>Eukaryota</taxon>
        <taxon>Metazoa</taxon>
        <taxon>Placozoa</taxon>
        <taxon>Uniplacotomia</taxon>
        <taxon>Trichoplacea</taxon>
        <taxon>Trichoplacidae</taxon>
        <taxon>Trichoplax</taxon>
    </lineage>
</organism>
<dbReference type="PhylomeDB" id="B3RVV8"/>
<evidence type="ECO:0008006" key="4">
    <source>
        <dbReference type="Google" id="ProtNLM"/>
    </source>
</evidence>
<dbReference type="Proteomes" id="UP000009022">
    <property type="component" value="Unassembled WGS sequence"/>
</dbReference>
<proteinExistence type="predicted"/>
<dbReference type="AlphaFoldDB" id="B3RVV8"/>
<keyword evidence="3" id="KW-1185">Reference proteome</keyword>
<dbReference type="SUPFAM" id="SSF54001">
    <property type="entry name" value="Cysteine proteinases"/>
    <property type="match status" value="1"/>
</dbReference>
<evidence type="ECO:0000313" key="3">
    <source>
        <dbReference type="Proteomes" id="UP000009022"/>
    </source>
</evidence>
<gene>
    <name evidence="2" type="ORF">TRIADDRAFT_23478</name>
</gene>
<dbReference type="Gene3D" id="3.90.70.10">
    <property type="entry name" value="Cysteine proteinases"/>
    <property type="match status" value="2"/>
</dbReference>
<dbReference type="EMBL" id="DS985244">
    <property type="protein sequence ID" value="EDV25567.1"/>
    <property type="molecule type" value="Genomic_DNA"/>
</dbReference>
<dbReference type="GO" id="GO:0005829">
    <property type="term" value="C:cytosol"/>
    <property type="evidence" value="ECO:0000318"/>
    <property type="project" value="GO_Central"/>
</dbReference>
<dbReference type="KEGG" id="tad:TRIADDRAFT_23478"/>